<proteinExistence type="predicted"/>
<accession>A0A396IYP6</accession>
<dbReference type="EMBL" id="PSQE01000003">
    <property type="protein sequence ID" value="RHN70879.1"/>
    <property type="molecule type" value="Genomic_DNA"/>
</dbReference>
<evidence type="ECO:0000256" key="1">
    <source>
        <dbReference type="SAM" id="MobiDB-lite"/>
    </source>
</evidence>
<dbReference type="Gramene" id="rna19510">
    <property type="protein sequence ID" value="RHN70879.1"/>
    <property type="gene ID" value="gene19510"/>
</dbReference>
<dbReference type="Proteomes" id="UP000265566">
    <property type="component" value="Chromosome 3"/>
</dbReference>
<organism evidence="2">
    <name type="scientific">Medicago truncatula</name>
    <name type="common">Barrel medic</name>
    <name type="synonym">Medicago tribuloides</name>
    <dbReference type="NCBI Taxonomy" id="3880"/>
    <lineage>
        <taxon>Eukaryota</taxon>
        <taxon>Viridiplantae</taxon>
        <taxon>Streptophyta</taxon>
        <taxon>Embryophyta</taxon>
        <taxon>Tracheophyta</taxon>
        <taxon>Spermatophyta</taxon>
        <taxon>Magnoliopsida</taxon>
        <taxon>eudicotyledons</taxon>
        <taxon>Gunneridae</taxon>
        <taxon>Pentapetalae</taxon>
        <taxon>rosids</taxon>
        <taxon>fabids</taxon>
        <taxon>Fabales</taxon>
        <taxon>Fabaceae</taxon>
        <taxon>Papilionoideae</taxon>
        <taxon>50 kb inversion clade</taxon>
        <taxon>NPAAA clade</taxon>
        <taxon>Hologalegina</taxon>
        <taxon>IRL clade</taxon>
        <taxon>Trifolieae</taxon>
        <taxon>Medicago</taxon>
    </lineage>
</organism>
<feature type="region of interest" description="Disordered" evidence="1">
    <location>
        <begin position="74"/>
        <end position="110"/>
    </location>
</feature>
<comment type="caution">
    <text evidence="2">The sequence shown here is derived from an EMBL/GenBank/DDBJ whole genome shotgun (WGS) entry which is preliminary data.</text>
</comment>
<reference evidence="2" key="1">
    <citation type="journal article" date="2018" name="Nat. Plants">
        <title>Whole-genome landscape of Medicago truncatula symbiotic genes.</title>
        <authorList>
            <person name="Pecrix Y."/>
            <person name="Gamas P."/>
            <person name="Carrere S."/>
        </authorList>
    </citation>
    <scope>NUCLEOTIDE SEQUENCE</scope>
    <source>
        <tissue evidence="2">Leaves</tissue>
    </source>
</reference>
<protein>
    <submittedName>
        <fullName evidence="2">Uncharacterized protein</fullName>
    </submittedName>
</protein>
<gene>
    <name evidence="2" type="ORF">MtrunA17_Chr3g0140271</name>
</gene>
<dbReference type="AlphaFoldDB" id="A0A396IYP6"/>
<sequence>MILIYKKLSIPINCAILSHLLIKFSLNFNTPKILQMDSSGSDRDSNLDWEIIADIINDDYEEELLHMLLMQQQGNNSTVHRSKRKRKSKANEASSSKEVLQRKKLMNKPK</sequence>
<evidence type="ECO:0000313" key="2">
    <source>
        <dbReference type="EMBL" id="RHN70879.1"/>
    </source>
</evidence>
<name>A0A396IYP6_MEDTR</name>